<evidence type="ECO:0000256" key="4">
    <source>
        <dbReference type="SAM" id="Phobius"/>
    </source>
</evidence>
<evidence type="ECO:0000256" key="2">
    <source>
        <dbReference type="ARBA" id="ARBA00022840"/>
    </source>
</evidence>
<evidence type="ECO:0000313" key="6">
    <source>
        <dbReference type="EMBL" id="MDQ0359513.1"/>
    </source>
</evidence>
<dbReference type="Gene3D" id="1.10.1420.10">
    <property type="match status" value="1"/>
</dbReference>
<dbReference type="InterPro" id="IPR036187">
    <property type="entry name" value="DNA_mismatch_repair_MutS_sf"/>
</dbReference>
<sequence>MKTVFEEQLEKEQDKQKDLEKTSQTYSTIRFLVFVGILAGIYFGYTQALFYYAMSVILLVLFLYLVKKHDGIKYQLAYCKMKQEVLNRYLDRFTNEWKKFSDEGQEFLSEHFPPGYDLDIFGNASLYQYINTASTHVGREQLANWLSLKPKDEKEITKRQNAVKELLEKLEFTIHFEVLGRIANSKVNSKKVFESIEEMNEDSYSIPMVMKVLKWLLPCATIVSLIVAYITGSNVALTIMEAGIVLQLLLTFVFAGKITSTLRPVFALHESLSIYLKMFESLKEETFESEYLKEQLTAMSESISGIKALSFVSELSKVRFNFLAHLLMSALLSWDFHCVEQLNKWKKDYLSILPKWFNVIGNVEALSSLSILAKVKEVYCFPTISSEVEVKTSSMGHPLLLEETTVFNDFSSDDTSCVITGSNMSGKTTFLRTLGLNTILTYSGAPVHAQAYQMGIMDIFTSMRIEDNVSEGISTFYAEILRIKQMVDFHETKKPMLALIDEIFKGTNSRDRIMGATETIRQLSNEQCITCVTTHDYELCDLESDPEIKSKNYHFSEYYENNKIYFDYKIKPGRATTTNAEYLLKMVGIIKDKSTS</sequence>
<dbReference type="EMBL" id="JAUSUR010000001">
    <property type="protein sequence ID" value="MDQ0359513.1"/>
    <property type="molecule type" value="Genomic_DNA"/>
</dbReference>
<evidence type="ECO:0000256" key="1">
    <source>
        <dbReference type="ARBA" id="ARBA00022741"/>
    </source>
</evidence>
<keyword evidence="7" id="KW-1185">Reference proteome</keyword>
<evidence type="ECO:0000259" key="5">
    <source>
        <dbReference type="SMART" id="SM00534"/>
    </source>
</evidence>
<name>A0ABU0DYE6_9FIRM</name>
<evidence type="ECO:0000256" key="3">
    <source>
        <dbReference type="ARBA" id="ARBA00023125"/>
    </source>
</evidence>
<comment type="caution">
    <text evidence="6">The sequence shown here is derived from an EMBL/GenBank/DDBJ whole genome shotgun (WGS) entry which is preliminary data.</text>
</comment>
<reference evidence="6 7" key="1">
    <citation type="submission" date="2023-07" db="EMBL/GenBank/DDBJ databases">
        <title>Genomic Encyclopedia of Type Strains, Phase IV (KMG-IV): sequencing the most valuable type-strain genomes for metagenomic binning, comparative biology and taxonomic classification.</title>
        <authorList>
            <person name="Goeker M."/>
        </authorList>
    </citation>
    <scope>NUCLEOTIDE SEQUENCE [LARGE SCALE GENOMIC DNA]</scope>
    <source>
        <strain evidence="6 7">DSM 16784</strain>
    </source>
</reference>
<dbReference type="InterPro" id="IPR027417">
    <property type="entry name" value="P-loop_NTPase"/>
</dbReference>
<dbReference type="SMART" id="SM00534">
    <property type="entry name" value="MUTSac"/>
    <property type="match status" value="1"/>
</dbReference>
<feature type="transmembrane region" description="Helical" evidence="4">
    <location>
        <begin position="25"/>
        <end position="43"/>
    </location>
</feature>
<evidence type="ECO:0000313" key="7">
    <source>
        <dbReference type="Proteomes" id="UP001230220"/>
    </source>
</evidence>
<keyword evidence="2" id="KW-0067">ATP-binding</keyword>
<dbReference type="Pfam" id="PF00488">
    <property type="entry name" value="MutS_V"/>
    <property type="match status" value="1"/>
</dbReference>
<keyword evidence="3" id="KW-0238">DNA-binding</keyword>
<dbReference type="InterPro" id="IPR000432">
    <property type="entry name" value="DNA_mismatch_repair_MutS_C"/>
</dbReference>
<dbReference type="Gene3D" id="3.40.50.300">
    <property type="entry name" value="P-loop containing nucleotide triphosphate hydrolases"/>
    <property type="match status" value="1"/>
</dbReference>
<feature type="transmembrane region" description="Helical" evidence="4">
    <location>
        <begin position="49"/>
        <end position="66"/>
    </location>
</feature>
<protein>
    <submittedName>
        <fullName evidence="6">DNA mismatch repair ATPase MutS</fullName>
    </submittedName>
</protein>
<dbReference type="PANTHER" id="PTHR11361:SF99">
    <property type="entry name" value="DNA MISMATCH REPAIR PROTEIN"/>
    <property type="match status" value="1"/>
</dbReference>
<dbReference type="PANTHER" id="PTHR11361">
    <property type="entry name" value="DNA MISMATCH REPAIR PROTEIN MUTS FAMILY MEMBER"/>
    <property type="match status" value="1"/>
</dbReference>
<proteinExistence type="predicted"/>
<dbReference type="Proteomes" id="UP001230220">
    <property type="component" value="Unassembled WGS sequence"/>
</dbReference>
<feature type="domain" description="DNA mismatch repair proteins mutS family" evidence="5">
    <location>
        <begin position="414"/>
        <end position="593"/>
    </location>
</feature>
<keyword evidence="4" id="KW-0812">Transmembrane</keyword>
<dbReference type="SUPFAM" id="SSF52540">
    <property type="entry name" value="P-loop containing nucleoside triphosphate hydrolases"/>
    <property type="match status" value="1"/>
</dbReference>
<feature type="transmembrane region" description="Helical" evidence="4">
    <location>
        <begin position="212"/>
        <end position="230"/>
    </location>
</feature>
<keyword evidence="4" id="KW-1133">Transmembrane helix</keyword>
<keyword evidence="4" id="KW-0472">Membrane</keyword>
<gene>
    <name evidence="6" type="ORF">J2S15_000244</name>
</gene>
<organism evidence="6 7">
    <name type="scientific">Breznakia pachnodae</name>
    <dbReference type="NCBI Taxonomy" id="265178"/>
    <lineage>
        <taxon>Bacteria</taxon>
        <taxon>Bacillati</taxon>
        <taxon>Bacillota</taxon>
        <taxon>Erysipelotrichia</taxon>
        <taxon>Erysipelotrichales</taxon>
        <taxon>Erysipelotrichaceae</taxon>
        <taxon>Breznakia</taxon>
    </lineage>
</organism>
<keyword evidence="1" id="KW-0547">Nucleotide-binding</keyword>
<dbReference type="InterPro" id="IPR045076">
    <property type="entry name" value="MutS"/>
</dbReference>
<accession>A0ABU0DYE6</accession>
<dbReference type="SUPFAM" id="SSF48334">
    <property type="entry name" value="DNA repair protein MutS, domain III"/>
    <property type="match status" value="1"/>
</dbReference>
<dbReference type="RefSeq" id="WP_307404687.1">
    <property type="nucleotide sequence ID" value="NZ_JAUSUR010000001.1"/>
</dbReference>